<dbReference type="InterPro" id="IPR036390">
    <property type="entry name" value="WH_DNA-bd_sf"/>
</dbReference>
<reference evidence="2 3" key="1">
    <citation type="journal article" date="2011" name="J. Bacteriol.">
        <title>Complete genome sequence of the thermoacidophilic crenarchaeon Thermoproteus uzoniensis 768-20.</title>
        <authorList>
            <person name="Mardanov A.V."/>
            <person name="Gumerov V.M."/>
            <person name="Beletsky A.V."/>
            <person name="Prokofeva M.I."/>
            <person name="Bonch-Osmolovskaya E.A."/>
            <person name="Ravin N.V."/>
            <person name="Skryabin K.G."/>
        </authorList>
    </citation>
    <scope>NUCLEOTIDE SEQUENCE [LARGE SCALE GENOMIC DNA]</scope>
    <source>
        <strain evidence="2 3">768-20</strain>
    </source>
</reference>
<reference key="2">
    <citation type="submission" date="2011-03" db="EMBL/GenBank/DDBJ databases">
        <title>Complete genome sequence of the thermoacidophilic crenarchaeon Thermoproteus uzoniensis 768-20.</title>
        <authorList>
            <person name="Mardanov A.V."/>
            <person name="Gumerov V.M."/>
            <person name="Beletsky A.V."/>
            <person name="Prokofeva M.I."/>
            <person name="Bonch-Osmolovskaya E.A."/>
            <person name="Ravin N.V."/>
            <person name="Skryabin K.G."/>
        </authorList>
    </citation>
    <scope>NUCLEOTIDE SEQUENCE</scope>
    <source>
        <strain>768-20</strain>
    </source>
</reference>
<dbReference type="EMBL" id="CP002590">
    <property type="protein sequence ID" value="AEA11607.1"/>
    <property type="molecule type" value="Genomic_DNA"/>
</dbReference>
<dbReference type="SUPFAM" id="SSF46785">
    <property type="entry name" value="Winged helix' DNA-binding domain"/>
    <property type="match status" value="1"/>
</dbReference>
<protein>
    <recommendedName>
        <fullName evidence="1">ArnR1-like winged helix-turn-helix domain-containing protein</fullName>
    </recommendedName>
</protein>
<proteinExistence type="predicted"/>
<name>F2L1D7_THEU7</name>
<dbReference type="KEGG" id="tuz:TUZN_0104"/>
<organism evidence="2 3">
    <name type="scientific">Thermoproteus uzoniensis (strain 768-20)</name>
    <dbReference type="NCBI Taxonomy" id="999630"/>
    <lineage>
        <taxon>Archaea</taxon>
        <taxon>Thermoproteota</taxon>
        <taxon>Thermoprotei</taxon>
        <taxon>Thermoproteales</taxon>
        <taxon>Thermoproteaceae</taxon>
        <taxon>Thermoproteus</taxon>
    </lineage>
</organism>
<dbReference type="InterPro" id="IPR036388">
    <property type="entry name" value="WH-like_DNA-bd_sf"/>
</dbReference>
<dbReference type="STRING" id="999630.TUZN_0104"/>
<dbReference type="HOGENOM" id="CLU_159725_1_0_2"/>
<dbReference type="InterPro" id="IPR038723">
    <property type="entry name" value="ArnR1-like_HTH"/>
</dbReference>
<sequence length="71" mass="8193">MLSALEPGCSNPTRLATEANLAYDRLSRLLEELERRGLVRRDAGEVCMTREGARFLSEYRRWRSFLDAFGL</sequence>
<gene>
    <name evidence="2" type="ordered locus">TUZN_0104</name>
</gene>
<accession>F2L1D7</accession>
<dbReference type="Gene3D" id="1.10.10.10">
    <property type="entry name" value="Winged helix-like DNA-binding domain superfamily/Winged helix DNA-binding domain"/>
    <property type="match status" value="1"/>
</dbReference>
<feature type="domain" description="ArnR1-like winged helix-turn-helix" evidence="1">
    <location>
        <begin position="1"/>
        <end position="64"/>
    </location>
</feature>
<dbReference type="eggNOG" id="arCOG01055">
    <property type="taxonomic scope" value="Archaea"/>
</dbReference>
<dbReference type="AlphaFoldDB" id="F2L1D7"/>
<evidence type="ECO:0000313" key="2">
    <source>
        <dbReference type="EMBL" id="AEA11607.1"/>
    </source>
</evidence>
<dbReference type="Pfam" id="PF14947">
    <property type="entry name" value="HTH_45"/>
    <property type="match status" value="1"/>
</dbReference>
<evidence type="ECO:0000313" key="3">
    <source>
        <dbReference type="Proteomes" id="UP000008138"/>
    </source>
</evidence>
<evidence type="ECO:0000259" key="1">
    <source>
        <dbReference type="Pfam" id="PF14947"/>
    </source>
</evidence>
<keyword evidence="3" id="KW-1185">Reference proteome</keyword>
<dbReference type="Proteomes" id="UP000008138">
    <property type="component" value="Chromosome"/>
</dbReference>